<evidence type="ECO:0000313" key="3">
    <source>
        <dbReference type="EMBL" id="SLJ88844.1"/>
    </source>
</evidence>
<sequence>MNIAMGMDFAKSHLGTSDTRVLALALATGMAGFTVTYPAVTVSNGTVGDWMGKLEVKPLRLTSPTFGQAPTITTTFQDSAEALTQAAKAGAIGLTSVLAPTSASYAATGARSQQSEALSPAVVSPNPASRQLSPTRQAPQVLAATGTSIQARLPEPGYAKPQAENVERHGPLDAVRIAMPPSAAHLVATAPLHPDATLKVVAPPIPQTAVPVPTPTEQSLASGAKPDIGPAPSTGPLSGTDGLGLFSQSEEVRDFDLAKLTPARRPIRKSGMATIQAQSTGSAELTRSRPEYATKVAKVPDRIVGDHILHVASLSLEGMPAGSLTVRIGMTGDLSVKLADLLAPVKDQMAPETFDRLASSAAAADYVSFADLRAAGFDIHYDAGGDRLMVSAQF</sequence>
<accession>A0A1U6GZ94</accession>
<protein>
    <submittedName>
        <fullName evidence="3">Uncharacterized protein</fullName>
    </submittedName>
</protein>
<organism evidence="3 4">
    <name type="scientific">Novosphingobium mathurense</name>
    <dbReference type="NCBI Taxonomy" id="428990"/>
    <lineage>
        <taxon>Bacteria</taxon>
        <taxon>Pseudomonadati</taxon>
        <taxon>Pseudomonadota</taxon>
        <taxon>Alphaproteobacteria</taxon>
        <taxon>Sphingomonadales</taxon>
        <taxon>Sphingomonadaceae</taxon>
        <taxon>Novosphingobium</taxon>
    </lineage>
</organism>
<dbReference type="RefSeq" id="WP_079729875.1">
    <property type="nucleotide sequence ID" value="NZ_FVZE01000001.1"/>
</dbReference>
<keyword evidence="2" id="KW-1133">Transmembrane helix</keyword>
<evidence type="ECO:0000313" key="4">
    <source>
        <dbReference type="Proteomes" id="UP000190989"/>
    </source>
</evidence>
<name>A0A1U6GZ94_9SPHN</name>
<feature type="compositionally biased region" description="Polar residues" evidence="1">
    <location>
        <begin position="126"/>
        <end position="137"/>
    </location>
</feature>
<dbReference type="Proteomes" id="UP000190989">
    <property type="component" value="Unassembled WGS sequence"/>
</dbReference>
<feature type="region of interest" description="Disordered" evidence="1">
    <location>
        <begin position="114"/>
        <end position="137"/>
    </location>
</feature>
<keyword evidence="2" id="KW-0472">Membrane</keyword>
<dbReference type="EMBL" id="FVZE01000001">
    <property type="protein sequence ID" value="SLJ88844.1"/>
    <property type="molecule type" value="Genomic_DNA"/>
</dbReference>
<evidence type="ECO:0000256" key="1">
    <source>
        <dbReference type="SAM" id="MobiDB-lite"/>
    </source>
</evidence>
<keyword evidence="4" id="KW-1185">Reference proteome</keyword>
<gene>
    <name evidence="3" type="ORF">SAMN06295987_101888</name>
</gene>
<proteinExistence type="predicted"/>
<reference evidence="4" key="1">
    <citation type="submission" date="2017-02" db="EMBL/GenBank/DDBJ databases">
        <authorList>
            <person name="Varghese N."/>
            <person name="Submissions S."/>
        </authorList>
    </citation>
    <scope>NUCLEOTIDE SEQUENCE [LARGE SCALE GENOMIC DNA]</scope>
    <source>
        <strain evidence="4">SM117</strain>
    </source>
</reference>
<feature type="region of interest" description="Disordered" evidence="1">
    <location>
        <begin position="209"/>
        <end position="242"/>
    </location>
</feature>
<keyword evidence="2" id="KW-0812">Transmembrane</keyword>
<dbReference type="AlphaFoldDB" id="A0A1U6GZ94"/>
<evidence type="ECO:0000256" key="2">
    <source>
        <dbReference type="SAM" id="Phobius"/>
    </source>
</evidence>
<feature type="transmembrane region" description="Helical" evidence="2">
    <location>
        <begin position="21"/>
        <end position="40"/>
    </location>
</feature>